<evidence type="ECO:0000256" key="1">
    <source>
        <dbReference type="SAM" id="MobiDB-lite"/>
    </source>
</evidence>
<sequence length="474" mass="47407">MTALPTRSSWPTRALGAAGAVLVVAAVTPALSAHAEPEPPAPKLILEPTTGSIPQLGPPAVEGTGAKWRSDTPCPESHAAAARYEVVSPEGLPTLIADDPLPADRIPNPGEAYGEIPFFDYVGVYPASGTVWQLRVQCLDAAGATQPLAAVNLRINGTTWTAEEITQPPVYHPAFRADLVQIKAGAEATIDVTGFKPGEQITVAARPEADATAPPVVFGTLTTNSGGQIIGTATPPAAWTTGRYRIVVTGAQSAASVQTTATIVAANFAVALDPLSAKPGDPIAVTLTGFQAQEEIDLTIAGTDGTPKPWKTLTAGADGSATQSAALPSTLTAGPHTVYVKGKTSQAAASQPIIVTGTPTTPPTTPPPTTPPPTTPPPTTPPPTTDPPTTGPTTASPTTTAPGGDTGGSGGDSGGSTDGSSGGSHGGGGGPAKTGALSDPRLVGSLGAALMAGSGALWYRTRRRSALLEADGQL</sequence>
<name>A0AA41Q016_9ACTN</name>
<dbReference type="AlphaFoldDB" id="A0AA41Q016"/>
<accession>A0AA41Q016</accession>
<keyword evidence="4" id="KW-1185">Reference proteome</keyword>
<feature type="compositionally biased region" description="Pro residues" evidence="1">
    <location>
        <begin position="360"/>
        <end position="390"/>
    </location>
</feature>
<protein>
    <submittedName>
        <fullName evidence="3">Uncharacterized protein</fullName>
    </submittedName>
</protein>
<comment type="caution">
    <text evidence="3">The sequence shown here is derived from an EMBL/GenBank/DDBJ whole genome shotgun (WGS) entry which is preliminary data.</text>
</comment>
<reference evidence="3" key="1">
    <citation type="submission" date="2022-01" db="EMBL/GenBank/DDBJ databases">
        <title>Genome-Based Taxonomic Classification of the Phylum Actinobacteria.</title>
        <authorList>
            <person name="Gao Y."/>
        </authorList>
    </citation>
    <scope>NUCLEOTIDE SEQUENCE</scope>
    <source>
        <strain evidence="3">KLBMP 8922</strain>
    </source>
</reference>
<feature type="signal peptide" evidence="2">
    <location>
        <begin position="1"/>
        <end position="35"/>
    </location>
</feature>
<dbReference type="EMBL" id="JAKFHA010000009">
    <property type="protein sequence ID" value="MCF2528978.1"/>
    <property type="molecule type" value="Genomic_DNA"/>
</dbReference>
<feature type="compositionally biased region" description="Gly residues" evidence="1">
    <location>
        <begin position="404"/>
        <end position="432"/>
    </location>
</feature>
<evidence type="ECO:0000256" key="2">
    <source>
        <dbReference type="SAM" id="SignalP"/>
    </source>
</evidence>
<proteinExistence type="predicted"/>
<feature type="region of interest" description="Disordered" evidence="1">
    <location>
        <begin position="342"/>
        <end position="440"/>
    </location>
</feature>
<dbReference type="RefSeq" id="WP_235053148.1">
    <property type="nucleotide sequence ID" value="NZ_JAKFHA010000009.1"/>
</dbReference>
<organism evidence="3 4">
    <name type="scientific">Yinghuangia soli</name>
    <dbReference type="NCBI Taxonomy" id="2908204"/>
    <lineage>
        <taxon>Bacteria</taxon>
        <taxon>Bacillati</taxon>
        <taxon>Actinomycetota</taxon>
        <taxon>Actinomycetes</taxon>
        <taxon>Kitasatosporales</taxon>
        <taxon>Streptomycetaceae</taxon>
        <taxon>Yinghuangia</taxon>
    </lineage>
</organism>
<evidence type="ECO:0000313" key="3">
    <source>
        <dbReference type="EMBL" id="MCF2528978.1"/>
    </source>
</evidence>
<evidence type="ECO:0000313" key="4">
    <source>
        <dbReference type="Proteomes" id="UP001165378"/>
    </source>
</evidence>
<dbReference type="Proteomes" id="UP001165378">
    <property type="component" value="Unassembled WGS sequence"/>
</dbReference>
<feature type="chain" id="PRO_5041303541" evidence="2">
    <location>
        <begin position="36"/>
        <end position="474"/>
    </location>
</feature>
<keyword evidence="2" id="KW-0732">Signal</keyword>
<gene>
    <name evidence="3" type="ORF">LZ495_17375</name>
</gene>
<feature type="compositionally biased region" description="Low complexity" evidence="1">
    <location>
        <begin position="391"/>
        <end position="403"/>
    </location>
</feature>